<sequence length="392" mass="42243">MRSRSLSCVHSPGFLLALLCALAPPARALETASIPFTDRACATIEPSSAEAQAIQQSLQEPSATESGLGGVVQVALHVIWNGVDGAITDAQVEEQIEELNEDFSGASGGWDTGYRFVLTSVDRTLDANWFDLAMGSNNERRMKEALAVDPLHHVNVYTARISALGWSSFPWDIAEDDVHQGIVIHYGSVPGGAITNFNLGRTLTHEMGHYFGLFHVFFTGCLEPNDYVSDTPAEAQATTGCPPDSTDTCSSMPGVDPIHNYLDYSYDACYSQFTAGQDARMDGMLQTYRPHFLAAPLAVDSPRASRDASLWPVIPTPSTRSAKLVFALRREGKVTLRVHDLAGRVVATLVDGILPAGHYTQVFAPSGGASGVYFAVLTAEGEHVAQRLVLTR</sequence>
<feature type="signal peptide" evidence="9">
    <location>
        <begin position="1"/>
        <end position="28"/>
    </location>
</feature>
<evidence type="ECO:0000256" key="9">
    <source>
        <dbReference type="SAM" id="SignalP"/>
    </source>
</evidence>
<dbReference type="CDD" id="cd04275">
    <property type="entry name" value="ZnMc_pappalysin_like"/>
    <property type="match status" value="1"/>
</dbReference>
<dbReference type="PANTHER" id="PTHR47466:SF1">
    <property type="entry name" value="METALLOPROTEASE MEP1 (AFU_ORTHOLOGUE AFUA_1G07730)-RELATED"/>
    <property type="match status" value="1"/>
</dbReference>
<keyword evidence="5" id="KW-0378">Hydrolase</keyword>
<dbReference type="EMBL" id="VBPA01000377">
    <property type="protein sequence ID" value="TMQ68851.1"/>
    <property type="molecule type" value="Genomic_DNA"/>
</dbReference>
<feature type="domain" description="Peptidase M43 pregnancy-associated plasma-A" evidence="10">
    <location>
        <begin position="149"/>
        <end position="285"/>
    </location>
</feature>
<evidence type="ECO:0000313" key="12">
    <source>
        <dbReference type="Proteomes" id="UP000319836"/>
    </source>
</evidence>
<dbReference type="PANTHER" id="PTHR47466">
    <property type="match status" value="1"/>
</dbReference>
<evidence type="ECO:0000256" key="2">
    <source>
        <dbReference type="ARBA" id="ARBA00022670"/>
    </source>
</evidence>
<evidence type="ECO:0000256" key="3">
    <source>
        <dbReference type="ARBA" id="ARBA00022723"/>
    </source>
</evidence>
<comment type="similarity">
    <text evidence="1">Belongs to the peptidase M43B family.</text>
</comment>
<evidence type="ECO:0000256" key="6">
    <source>
        <dbReference type="ARBA" id="ARBA00022833"/>
    </source>
</evidence>
<reference evidence="11 12" key="1">
    <citation type="journal article" date="2019" name="Nat. Microbiol.">
        <title>Mediterranean grassland soil C-N compound turnover is dependent on rainfall and depth, and is mediated by genomically divergent microorganisms.</title>
        <authorList>
            <person name="Diamond S."/>
            <person name="Andeer P.F."/>
            <person name="Li Z."/>
            <person name="Crits-Christoph A."/>
            <person name="Burstein D."/>
            <person name="Anantharaman K."/>
            <person name="Lane K.R."/>
            <person name="Thomas B.C."/>
            <person name="Pan C."/>
            <person name="Northen T.R."/>
            <person name="Banfield J.F."/>
        </authorList>
    </citation>
    <scope>NUCLEOTIDE SEQUENCE [LARGE SCALE GENOMIC DNA]</scope>
    <source>
        <strain evidence="11">WS_10</strain>
    </source>
</reference>
<dbReference type="GO" id="GO:0008237">
    <property type="term" value="F:metallopeptidase activity"/>
    <property type="evidence" value="ECO:0007669"/>
    <property type="project" value="UniProtKB-KW"/>
</dbReference>
<evidence type="ECO:0000256" key="1">
    <source>
        <dbReference type="ARBA" id="ARBA00008721"/>
    </source>
</evidence>
<dbReference type="Pfam" id="PF05572">
    <property type="entry name" value="Peptidase_M43"/>
    <property type="match status" value="1"/>
</dbReference>
<evidence type="ECO:0000256" key="4">
    <source>
        <dbReference type="ARBA" id="ARBA00022729"/>
    </source>
</evidence>
<dbReference type="AlphaFoldDB" id="A0A538TZ43"/>
<feature type="chain" id="PRO_5021715201" evidence="9">
    <location>
        <begin position="29"/>
        <end position="392"/>
    </location>
</feature>
<keyword evidence="6" id="KW-0862">Zinc</keyword>
<proteinExistence type="inferred from homology"/>
<dbReference type="GO" id="GO:0046872">
    <property type="term" value="F:metal ion binding"/>
    <property type="evidence" value="ECO:0007669"/>
    <property type="project" value="UniProtKB-KW"/>
</dbReference>
<dbReference type="Proteomes" id="UP000319836">
    <property type="component" value="Unassembled WGS sequence"/>
</dbReference>
<organism evidence="11 12">
    <name type="scientific">Eiseniibacteriota bacterium</name>
    <dbReference type="NCBI Taxonomy" id="2212470"/>
    <lineage>
        <taxon>Bacteria</taxon>
        <taxon>Candidatus Eiseniibacteriota</taxon>
    </lineage>
</organism>
<accession>A0A538TZ43</accession>
<name>A0A538TZ43_UNCEI</name>
<dbReference type="InterPro" id="IPR024079">
    <property type="entry name" value="MetalloPept_cat_dom_sf"/>
</dbReference>
<evidence type="ECO:0000313" key="11">
    <source>
        <dbReference type="EMBL" id="TMQ68851.1"/>
    </source>
</evidence>
<protein>
    <submittedName>
        <fullName evidence="11">Zinc metalloprotease</fullName>
    </submittedName>
</protein>
<dbReference type="SUPFAM" id="SSF55486">
    <property type="entry name" value="Metalloproteases ('zincins'), catalytic domain"/>
    <property type="match status" value="1"/>
</dbReference>
<dbReference type="GO" id="GO:0006508">
    <property type="term" value="P:proteolysis"/>
    <property type="evidence" value="ECO:0007669"/>
    <property type="project" value="UniProtKB-KW"/>
</dbReference>
<comment type="caution">
    <text evidence="11">The sequence shown here is derived from an EMBL/GenBank/DDBJ whole genome shotgun (WGS) entry which is preliminary data.</text>
</comment>
<keyword evidence="4 9" id="KW-0732">Signal</keyword>
<evidence type="ECO:0000256" key="5">
    <source>
        <dbReference type="ARBA" id="ARBA00022801"/>
    </source>
</evidence>
<evidence type="ECO:0000259" key="10">
    <source>
        <dbReference type="Pfam" id="PF05572"/>
    </source>
</evidence>
<keyword evidence="3" id="KW-0479">Metal-binding</keyword>
<dbReference type="InterPro" id="IPR008754">
    <property type="entry name" value="Peptidase_M43"/>
</dbReference>
<gene>
    <name evidence="11" type="ORF">E6K80_13655</name>
</gene>
<keyword evidence="2 11" id="KW-0645">Protease</keyword>
<evidence type="ECO:0000256" key="8">
    <source>
        <dbReference type="ARBA" id="ARBA00023157"/>
    </source>
</evidence>
<dbReference type="Gene3D" id="3.40.390.10">
    <property type="entry name" value="Collagenase (Catalytic Domain)"/>
    <property type="match status" value="1"/>
</dbReference>
<keyword evidence="7 11" id="KW-0482">Metalloprotease</keyword>
<keyword evidence="8" id="KW-1015">Disulfide bond</keyword>
<evidence type="ECO:0000256" key="7">
    <source>
        <dbReference type="ARBA" id="ARBA00023049"/>
    </source>
</evidence>